<proteinExistence type="predicted"/>
<dbReference type="EMBL" id="KL596839">
    <property type="protein sequence ID" value="KER23709.1"/>
    <property type="molecule type" value="Genomic_DNA"/>
</dbReference>
<name>A0A075A8D0_OPIVI</name>
<gene>
    <name evidence="1" type="ORF">T265_08474</name>
</gene>
<organism evidence="1 2">
    <name type="scientific">Opisthorchis viverrini</name>
    <name type="common">Southeast Asian liver fluke</name>
    <dbReference type="NCBI Taxonomy" id="6198"/>
    <lineage>
        <taxon>Eukaryota</taxon>
        <taxon>Metazoa</taxon>
        <taxon>Spiralia</taxon>
        <taxon>Lophotrochozoa</taxon>
        <taxon>Platyhelminthes</taxon>
        <taxon>Trematoda</taxon>
        <taxon>Digenea</taxon>
        <taxon>Opisthorchiida</taxon>
        <taxon>Opisthorchiata</taxon>
        <taxon>Opisthorchiidae</taxon>
        <taxon>Opisthorchis</taxon>
    </lineage>
</organism>
<keyword evidence="2" id="KW-1185">Reference proteome</keyword>
<sequence>MRLHKFRNRSHFSRDAERICEKTYYSHVPHYWTGSNTLILFIKTEYPSSSLTRLPELSWISIDYHSNVNERYKAFHEFRGKSRLSIVAKRIY</sequence>
<evidence type="ECO:0000313" key="1">
    <source>
        <dbReference type="EMBL" id="KER23709.1"/>
    </source>
</evidence>
<dbReference type="CTD" id="20322653"/>
<dbReference type="GeneID" id="20322653"/>
<protein>
    <submittedName>
        <fullName evidence="1">Uncharacterized protein</fullName>
    </submittedName>
</protein>
<dbReference type="KEGG" id="ovi:T265_08474"/>
<dbReference type="Proteomes" id="UP000054324">
    <property type="component" value="Unassembled WGS sequence"/>
</dbReference>
<dbReference type="RefSeq" id="XP_009172550.1">
    <property type="nucleotide sequence ID" value="XM_009174286.1"/>
</dbReference>
<dbReference type="AlphaFoldDB" id="A0A075A8D0"/>
<reference evidence="1 2" key="1">
    <citation type="submission" date="2013-11" db="EMBL/GenBank/DDBJ databases">
        <title>Opisthorchis viverrini - life in the bile duct.</title>
        <authorList>
            <person name="Young N.D."/>
            <person name="Nagarajan N."/>
            <person name="Lin S.J."/>
            <person name="Korhonen P.K."/>
            <person name="Jex A.R."/>
            <person name="Hall R.S."/>
            <person name="Safavi-Hemami H."/>
            <person name="Kaewkong W."/>
            <person name="Bertrand D."/>
            <person name="Gao S."/>
            <person name="Seet Q."/>
            <person name="Wongkham S."/>
            <person name="Teh B.T."/>
            <person name="Wongkham C."/>
            <person name="Intapan P.M."/>
            <person name="Maleewong W."/>
            <person name="Yang X."/>
            <person name="Hu M."/>
            <person name="Wang Z."/>
            <person name="Hofmann A."/>
            <person name="Sternberg P.W."/>
            <person name="Tan P."/>
            <person name="Wang J."/>
            <person name="Gasser R.B."/>
        </authorList>
    </citation>
    <scope>NUCLEOTIDE SEQUENCE [LARGE SCALE GENOMIC DNA]</scope>
</reference>
<evidence type="ECO:0000313" key="2">
    <source>
        <dbReference type="Proteomes" id="UP000054324"/>
    </source>
</evidence>
<accession>A0A075A8D0</accession>
<dbReference type="OrthoDB" id="10546860at2759"/>